<protein>
    <recommendedName>
        <fullName evidence="3">TPM domain-containing protein</fullName>
    </recommendedName>
</protein>
<feature type="domain" description="TPM" evidence="3">
    <location>
        <begin position="211"/>
        <end position="334"/>
    </location>
</feature>
<proteinExistence type="predicted"/>
<feature type="region of interest" description="Disordered" evidence="1">
    <location>
        <begin position="1"/>
        <end position="30"/>
    </location>
</feature>
<evidence type="ECO:0000313" key="5">
    <source>
        <dbReference type="Proteomes" id="UP001229421"/>
    </source>
</evidence>
<evidence type="ECO:0000256" key="2">
    <source>
        <dbReference type="SAM" id="Phobius"/>
    </source>
</evidence>
<name>A0AAD8K243_TARER</name>
<dbReference type="PANTHER" id="PTHR30373:SF2">
    <property type="entry name" value="UPF0603 PROTEIN YGCG"/>
    <property type="match status" value="1"/>
</dbReference>
<organism evidence="4 5">
    <name type="scientific">Tagetes erecta</name>
    <name type="common">African marigold</name>
    <dbReference type="NCBI Taxonomy" id="13708"/>
    <lineage>
        <taxon>Eukaryota</taxon>
        <taxon>Viridiplantae</taxon>
        <taxon>Streptophyta</taxon>
        <taxon>Embryophyta</taxon>
        <taxon>Tracheophyta</taxon>
        <taxon>Spermatophyta</taxon>
        <taxon>Magnoliopsida</taxon>
        <taxon>eudicotyledons</taxon>
        <taxon>Gunneridae</taxon>
        <taxon>Pentapetalae</taxon>
        <taxon>asterids</taxon>
        <taxon>campanulids</taxon>
        <taxon>Asterales</taxon>
        <taxon>Asteraceae</taxon>
        <taxon>Asteroideae</taxon>
        <taxon>Heliantheae alliance</taxon>
        <taxon>Tageteae</taxon>
        <taxon>Tagetes</taxon>
    </lineage>
</organism>
<feature type="region of interest" description="Disordered" evidence="1">
    <location>
        <begin position="338"/>
        <end position="357"/>
    </location>
</feature>
<gene>
    <name evidence="4" type="ORF">QVD17_30750</name>
</gene>
<evidence type="ECO:0000259" key="3">
    <source>
        <dbReference type="Pfam" id="PF04536"/>
    </source>
</evidence>
<evidence type="ECO:0000313" key="4">
    <source>
        <dbReference type="EMBL" id="KAK1414984.1"/>
    </source>
</evidence>
<keyword evidence="2" id="KW-1133">Transmembrane helix</keyword>
<feature type="transmembrane region" description="Helical" evidence="2">
    <location>
        <begin position="369"/>
        <end position="391"/>
    </location>
</feature>
<accession>A0AAD8K243</accession>
<dbReference type="Gene3D" id="3.10.310.50">
    <property type="match status" value="1"/>
</dbReference>
<dbReference type="Proteomes" id="UP001229421">
    <property type="component" value="Unassembled WGS sequence"/>
</dbReference>
<dbReference type="PANTHER" id="PTHR30373">
    <property type="entry name" value="UPF0603 PROTEIN YGCG"/>
    <property type="match status" value="1"/>
</dbReference>
<evidence type="ECO:0000256" key="1">
    <source>
        <dbReference type="SAM" id="MobiDB-lite"/>
    </source>
</evidence>
<dbReference type="AlphaFoldDB" id="A0AAD8K243"/>
<feature type="compositionally biased region" description="Basic and acidic residues" evidence="1">
    <location>
        <begin position="346"/>
        <end position="357"/>
    </location>
</feature>
<keyword evidence="2" id="KW-0812">Transmembrane</keyword>
<comment type="caution">
    <text evidence="4">The sequence shown here is derived from an EMBL/GenBank/DDBJ whole genome shotgun (WGS) entry which is preliminary data.</text>
</comment>
<dbReference type="EMBL" id="JAUHHV010000008">
    <property type="protein sequence ID" value="KAK1414984.1"/>
    <property type="molecule type" value="Genomic_DNA"/>
</dbReference>
<dbReference type="InterPro" id="IPR007621">
    <property type="entry name" value="TPM_dom"/>
</dbReference>
<sequence>MSHWSEESDLKFKDVEEEDDEYDWSDKSDSIAETQAKDMIQTEDVNLLVEGTKYEEVALTAQSEQLKIQNGHPVMIKSYHPKNRMKQVYIAKGSQMTVEESSSKKNQSKYEGSASETSAPHSFSSLFNLKSSLQHHNLKSISLNLTNPKPICCNLKKDLIFNPNWLSHIHHGLATLAISLALNFTPVLATGSAFASEFDVLNDGPPKETYVVGDAGVLSRVTRSDLKKLLSDLEYRKKIRIDFVTVRKLTSKGDVFEYADQVLKRWYPTLEEGNNKGIVVLVTSKKEAAITGGPEFIKAVGSVLDAVVSQNLPVLATDEKYNEAIYSSAKRLAAAIDGLHDPGGPEPKENKRESNFKTKEEMAEKCDQFTVVVGGWLVIAFVVPMAQYYAYVSRK</sequence>
<reference evidence="4" key="1">
    <citation type="journal article" date="2023" name="bioRxiv">
        <title>Improved chromosome-level genome assembly for marigold (Tagetes erecta).</title>
        <authorList>
            <person name="Jiang F."/>
            <person name="Yuan L."/>
            <person name="Wang S."/>
            <person name="Wang H."/>
            <person name="Xu D."/>
            <person name="Wang A."/>
            <person name="Fan W."/>
        </authorList>
    </citation>
    <scope>NUCLEOTIDE SEQUENCE</scope>
    <source>
        <strain evidence="4">WSJ</strain>
        <tissue evidence="4">Leaf</tissue>
    </source>
</reference>
<keyword evidence="2" id="KW-0472">Membrane</keyword>
<feature type="region of interest" description="Disordered" evidence="1">
    <location>
        <begin position="96"/>
        <end position="117"/>
    </location>
</feature>
<dbReference type="Pfam" id="PF04536">
    <property type="entry name" value="TPM_phosphatase"/>
    <property type="match status" value="1"/>
</dbReference>
<feature type="compositionally biased region" description="Basic and acidic residues" evidence="1">
    <location>
        <begin position="1"/>
        <end position="14"/>
    </location>
</feature>
<keyword evidence="5" id="KW-1185">Reference proteome</keyword>